<evidence type="ECO:0000313" key="2">
    <source>
        <dbReference type="EMBL" id="JAC18821.1"/>
    </source>
</evidence>
<proteinExistence type="evidence at transcript level"/>
<name>A0A023FBD3_AMBCJ</name>
<protein>
    <submittedName>
        <fullName evidence="2">Putative secreted protein</fullName>
    </submittedName>
</protein>
<keyword evidence="1" id="KW-0732">Signal</keyword>
<reference evidence="2" key="1">
    <citation type="submission" date="2014-03" db="EMBL/GenBank/DDBJ databases">
        <title>The sialotranscriptome of Amblyomma triste, Amblyomma parvum and Amblyomma cajennense ticks, uncovered by 454-based RNA-seq.</title>
        <authorList>
            <person name="Garcia G.R."/>
            <person name="Gardinassi L.G."/>
            <person name="Ribeiro J.M."/>
            <person name="Anatriello E."/>
            <person name="Ferreira B.R."/>
            <person name="Moreira H.N."/>
            <person name="Mafra C."/>
            <person name="Olegario M.M."/>
            <person name="Szabo P.J."/>
            <person name="Miranda-Santos I.K."/>
            <person name="Maruyama S.R."/>
        </authorList>
    </citation>
    <scope>NUCLEOTIDE SEQUENCE</scope>
    <source>
        <strain evidence="2">Uberlandia</strain>
        <tissue evidence="2">Salivary glands</tissue>
    </source>
</reference>
<accession>A0A023FBD3</accession>
<dbReference type="EMBL" id="GBBK01005661">
    <property type="protein sequence ID" value="JAC18821.1"/>
    <property type="molecule type" value="mRNA"/>
</dbReference>
<feature type="signal peptide" evidence="1">
    <location>
        <begin position="1"/>
        <end position="29"/>
    </location>
</feature>
<organism evidence="2">
    <name type="scientific">Amblyomma cajennense</name>
    <name type="common">Cayenne tick</name>
    <name type="synonym">Acarus cajennensis</name>
    <dbReference type="NCBI Taxonomy" id="34607"/>
    <lineage>
        <taxon>Eukaryota</taxon>
        <taxon>Metazoa</taxon>
        <taxon>Ecdysozoa</taxon>
        <taxon>Arthropoda</taxon>
        <taxon>Chelicerata</taxon>
        <taxon>Arachnida</taxon>
        <taxon>Acari</taxon>
        <taxon>Parasitiformes</taxon>
        <taxon>Ixodida</taxon>
        <taxon>Ixodoidea</taxon>
        <taxon>Ixodidae</taxon>
        <taxon>Amblyomminae</taxon>
        <taxon>Amblyomma</taxon>
    </lineage>
</organism>
<feature type="chain" id="PRO_5001516247" evidence="1">
    <location>
        <begin position="30"/>
        <end position="87"/>
    </location>
</feature>
<evidence type="ECO:0000256" key="1">
    <source>
        <dbReference type="SAM" id="SignalP"/>
    </source>
</evidence>
<dbReference type="AlphaFoldDB" id="A0A023FBD3"/>
<sequence>MLYLVLLECSFHFFFFVHVCLLSMPVSHTQHQRCFVLLSSAGRGGRASFSWLLDENLCGSCRLTSLCYLLCCEPVNSFYHWTTHTVR</sequence>